<gene>
    <name evidence="4" type="ORF">GIY23_21645</name>
</gene>
<evidence type="ECO:0000256" key="2">
    <source>
        <dbReference type="SAM" id="MobiDB-lite"/>
    </source>
</evidence>
<keyword evidence="3" id="KW-0472">Membrane</keyword>
<reference evidence="5" key="1">
    <citation type="submission" date="2019-11" db="EMBL/GenBank/DDBJ databases">
        <title>The complete genome sequence of Saccharopolyspora sp. E2A.</title>
        <authorList>
            <person name="Zhang G."/>
        </authorList>
    </citation>
    <scope>NUCLEOTIDE SEQUENCE [LARGE SCALE GENOMIC DNA]</scope>
    <source>
        <strain evidence="5">E2A</strain>
    </source>
</reference>
<organism evidence="4 5">
    <name type="scientific">Allosaccharopolyspora coralli</name>
    <dbReference type="NCBI Taxonomy" id="2665642"/>
    <lineage>
        <taxon>Bacteria</taxon>
        <taxon>Bacillati</taxon>
        <taxon>Actinomycetota</taxon>
        <taxon>Actinomycetes</taxon>
        <taxon>Pseudonocardiales</taxon>
        <taxon>Pseudonocardiaceae</taxon>
        <taxon>Allosaccharopolyspora</taxon>
    </lineage>
</organism>
<sequence length="396" mass="44723">MRPLTLTLVLAVLAFTGTSTALLLFDPRVNGADALRTGGLAAGSVVALYALWLNDRRRRVDEQRQELETRRQTLESERYTLEQQRQALEDRRTGNEYERAADERFARAVELLGHEADQVRIGAIHGLVGLARSNPGYTQTVLDVLCSYLRMPFNHPKWTTPNDAESIPAAATPEQERERTVRQTACKSLRTLLPGKEFVDPPIYHLDLIDAHLELVDFSDRVVGRVAAYSATFRHTVHFERTEFRGPLALSGAVFLDRLRAEDAVFLERVAAQGVTFRREVNFDRAEFLDELDLREIHCEHFVSFERARILGSVDLRRAYFERGVHLRVREPVPTFALYKTTVTAKAPSTMPHTLTIGPSESRGLGWLHSSGEPPTLAVPPSRPGARTSDYRDVRE</sequence>
<dbReference type="EMBL" id="CP045929">
    <property type="protein sequence ID" value="QGK71772.1"/>
    <property type="molecule type" value="Genomic_DNA"/>
</dbReference>
<accession>A0A5Q3QBC7</accession>
<dbReference type="AlphaFoldDB" id="A0A5Q3QBC7"/>
<dbReference type="RefSeq" id="WP_154078340.1">
    <property type="nucleotide sequence ID" value="NZ_CP045929.1"/>
</dbReference>
<keyword evidence="1" id="KW-0175">Coiled coil</keyword>
<feature type="coiled-coil region" evidence="1">
    <location>
        <begin position="57"/>
        <end position="91"/>
    </location>
</feature>
<keyword evidence="3" id="KW-1133">Transmembrane helix</keyword>
<proteinExistence type="predicted"/>
<evidence type="ECO:0000256" key="3">
    <source>
        <dbReference type="SAM" id="Phobius"/>
    </source>
</evidence>
<feature type="transmembrane region" description="Helical" evidence="3">
    <location>
        <begin position="37"/>
        <end position="54"/>
    </location>
</feature>
<dbReference type="KEGG" id="sace:GIY23_21645"/>
<protein>
    <recommendedName>
        <fullName evidence="6">Pentapeptide repeat-containing protein</fullName>
    </recommendedName>
</protein>
<feature type="region of interest" description="Disordered" evidence="2">
    <location>
        <begin position="362"/>
        <end position="396"/>
    </location>
</feature>
<keyword evidence="5" id="KW-1185">Reference proteome</keyword>
<evidence type="ECO:0008006" key="6">
    <source>
        <dbReference type="Google" id="ProtNLM"/>
    </source>
</evidence>
<keyword evidence="3" id="KW-0812">Transmembrane</keyword>
<dbReference type="Proteomes" id="UP000371041">
    <property type="component" value="Chromosome"/>
</dbReference>
<evidence type="ECO:0000313" key="4">
    <source>
        <dbReference type="EMBL" id="QGK71772.1"/>
    </source>
</evidence>
<evidence type="ECO:0000256" key="1">
    <source>
        <dbReference type="SAM" id="Coils"/>
    </source>
</evidence>
<evidence type="ECO:0000313" key="5">
    <source>
        <dbReference type="Proteomes" id="UP000371041"/>
    </source>
</evidence>
<name>A0A5Q3QBC7_9PSEU</name>